<evidence type="ECO:0000256" key="9">
    <source>
        <dbReference type="RuleBase" id="RU367043"/>
    </source>
</evidence>
<comment type="domain">
    <text evidence="9">The twin CX3C motif contains 4 conserved Cys residues that form 2 disulfide bonds in the mitochondrial intermembrane space.</text>
</comment>
<gene>
    <name evidence="11" type="ORF">RND81_06G148800</name>
</gene>
<evidence type="ECO:0000256" key="8">
    <source>
        <dbReference type="ARBA" id="ARBA00023157"/>
    </source>
</evidence>
<comment type="function">
    <text evidence="9">Mitochondrial intermembrane chaperone that participates in the import and insertion of some multi-pass transmembrane proteins into the mitochondrial inner membrane. Also required for the transfer of beta-barrel precursors from the TOM complex to the sorting and assembly machinery (SAM complex) of the outer membrane. Acts as a chaperone-like protein that protects the hydrophobic precursors from aggregation and guide them through the mitochondrial intermembrane space.</text>
</comment>
<dbReference type="Proteomes" id="UP001443914">
    <property type="component" value="Unassembled WGS sequence"/>
</dbReference>
<dbReference type="InterPro" id="IPR035427">
    <property type="entry name" value="Tim10-like_dom_sf"/>
</dbReference>
<dbReference type="GO" id="GO:0045039">
    <property type="term" value="P:protein insertion into mitochondrial inner membrane"/>
    <property type="evidence" value="ECO:0007669"/>
    <property type="project" value="TreeGrafter"/>
</dbReference>
<evidence type="ECO:0000256" key="5">
    <source>
        <dbReference type="ARBA" id="ARBA00022927"/>
    </source>
</evidence>
<reference evidence="11" key="1">
    <citation type="submission" date="2024-03" db="EMBL/GenBank/DDBJ databases">
        <title>WGS assembly of Saponaria officinalis var. Norfolk2.</title>
        <authorList>
            <person name="Jenkins J."/>
            <person name="Shu S."/>
            <person name="Grimwood J."/>
            <person name="Barry K."/>
            <person name="Goodstein D."/>
            <person name="Schmutz J."/>
            <person name="Leebens-Mack J."/>
            <person name="Osbourn A."/>
        </authorList>
    </citation>
    <scope>NUCLEOTIDE SEQUENCE [LARGE SCALE GENOMIC DNA]</scope>
    <source>
        <strain evidence="11">JIC</strain>
    </source>
</reference>
<dbReference type="GO" id="GO:0005743">
    <property type="term" value="C:mitochondrial inner membrane"/>
    <property type="evidence" value="ECO:0007669"/>
    <property type="project" value="UniProtKB-SubCell"/>
</dbReference>
<evidence type="ECO:0000313" key="12">
    <source>
        <dbReference type="Proteomes" id="UP001443914"/>
    </source>
</evidence>
<dbReference type="SUPFAM" id="SSF144122">
    <property type="entry name" value="Tim10-like"/>
    <property type="match status" value="1"/>
</dbReference>
<dbReference type="Gene3D" id="1.10.287.810">
    <property type="entry name" value="Mitochondrial import inner membrane translocase subunit tim13 like domains"/>
    <property type="match status" value="1"/>
</dbReference>
<keyword evidence="9" id="KW-0999">Mitochondrion inner membrane</keyword>
<evidence type="ECO:0000256" key="6">
    <source>
        <dbReference type="ARBA" id="ARBA00023010"/>
    </source>
</evidence>
<keyword evidence="8 9" id="KW-1015">Disulfide bond</keyword>
<keyword evidence="12" id="KW-1185">Reference proteome</keyword>
<dbReference type="AlphaFoldDB" id="A0AAW1KAP7"/>
<keyword evidence="7 9" id="KW-0496">Mitochondrion</keyword>
<evidence type="ECO:0000256" key="2">
    <source>
        <dbReference type="ARBA" id="ARBA00022448"/>
    </source>
</evidence>
<keyword evidence="9" id="KW-0472">Membrane</keyword>
<keyword evidence="4" id="KW-0862">Zinc</keyword>
<comment type="similarity">
    <text evidence="1 9">Belongs to the small Tim family.</text>
</comment>
<keyword evidence="5 9" id="KW-0653">Protein transport</keyword>
<protein>
    <recommendedName>
        <fullName evidence="9">Mitochondrial import inner membrane translocase subunit</fullName>
    </recommendedName>
</protein>
<keyword evidence="3" id="KW-0479">Metal-binding</keyword>
<evidence type="ECO:0000256" key="7">
    <source>
        <dbReference type="ARBA" id="ARBA00023128"/>
    </source>
</evidence>
<feature type="domain" description="Tim10-like" evidence="10">
    <location>
        <begin position="22"/>
        <end position="78"/>
    </location>
</feature>
<accession>A0AAW1KAP7</accession>
<keyword evidence="9" id="KW-0143">Chaperone</keyword>
<evidence type="ECO:0000256" key="3">
    <source>
        <dbReference type="ARBA" id="ARBA00022723"/>
    </source>
</evidence>
<comment type="caution">
    <text evidence="11">The sequence shown here is derived from an EMBL/GenBank/DDBJ whole genome shotgun (WGS) entry which is preliminary data.</text>
</comment>
<comment type="subunit">
    <text evidence="9">Heterohexamer.</text>
</comment>
<keyword evidence="2 9" id="KW-0813">Transport</keyword>
<comment type="subcellular location">
    <subcellularLocation>
        <location evidence="9">Mitochondrion inner membrane</location>
        <topology evidence="9">Peripheral membrane protein</topology>
        <orientation evidence="9">Intermembrane side</orientation>
    </subcellularLocation>
</comment>
<name>A0AAW1KAP7_SAPOF</name>
<dbReference type="FunFam" id="1.10.287.810:FF:000007">
    <property type="entry name" value="Mitochondrial import inner membrane translocase"/>
    <property type="match status" value="1"/>
</dbReference>
<dbReference type="Pfam" id="PF02953">
    <property type="entry name" value="zf-Tim10_DDP"/>
    <property type="match status" value="1"/>
</dbReference>
<dbReference type="EMBL" id="JBDFQZ010000006">
    <property type="protein sequence ID" value="KAK9715195.1"/>
    <property type="molecule type" value="Genomic_DNA"/>
</dbReference>
<dbReference type="GO" id="GO:0015031">
    <property type="term" value="P:protein transport"/>
    <property type="evidence" value="ECO:0007669"/>
    <property type="project" value="UniProtKB-KW"/>
</dbReference>
<dbReference type="PANTHER" id="PTHR11038:SF16">
    <property type="entry name" value="MITOCHONDRIAL IMPORT INNER MEMBRANE TRANSLOCASE SUBUNIT TIM10"/>
    <property type="match status" value="1"/>
</dbReference>
<evidence type="ECO:0000256" key="1">
    <source>
        <dbReference type="ARBA" id="ARBA00006720"/>
    </source>
</evidence>
<organism evidence="11 12">
    <name type="scientific">Saponaria officinalis</name>
    <name type="common">Common soapwort</name>
    <name type="synonym">Lychnis saponaria</name>
    <dbReference type="NCBI Taxonomy" id="3572"/>
    <lineage>
        <taxon>Eukaryota</taxon>
        <taxon>Viridiplantae</taxon>
        <taxon>Streptophyta</taxon>
        <taxon>Embryophyta</taxon>
        <taxon>Tracheophyta</taxon>
        <taxon>Spermatophyta</taxon>
        <taxon>Magnoliopsida</taxon>
        <taxon>eudicotyledons</taxon>
        <taxon>Gunneridae</taxon>
        <taxon>Pentapetalae</taxon>
        <taxon>Caryophyllales</taxon>
        <taxon>Caryophyllaceae</taxon>
        <taxon>Caryophylleae</taxon>
        <taxon>Saponaria</taxon>
    </lineage>
</organism>
<keyword evidence="6 9" id="KW-0811">Translocation</keyword>
<dbReference type="InterPro" id="IPR004217">
    <property type="entry name" value="Tim10-like"/>
</dbReference>
<evidence type="ECO:0000259" key="10">
    <source>
        <dbReference type="Pfam" id="PF02953"/>
    </source>
</evidence>
<proteinExistence type="inferred from homology"/>
<evidence type="ECO:0000256" key="4">
    <source>
        <dbReference type="ARBA" id="ARBA00022833"/>
    </source>
</evidence>
<dbReference type="GO" id="GO:0046872">
    <property type="term" value="F:metal ion binding"/>
    <property type="evidence" value="ECO:0007669"/>
    <property type="project" value="UniProtKB-KW"/>
</dbReference>
<sequence>MADSDVTSDLETQKIVGTAISDMEYRVQLFNTLSHTCFNKCVDKRYREGELNIGETACVDRCVSKYYQVNNMVGQLLASGKHRM</sequence>
<dbReference type="PANTHER" id="PTHR11038">
    <property type="entry name" value="MITOCHONDRIAL IMPORT INNER MEMBRANE TRANSLOCASE SUBUNIT TIM10"/>
    <property type="match status" value="1"/>
</dbReference>
<evidence type="ECO:0000313" key="11">
    <source>
        <dbReference type="EMBL" id="KAK9715195.1"/>
    </source>
</evidence>